<dbReference type="AlphaFoldDB" id="A0A0K8NV71"/>
<organism evidence="1 2">
    <name type="scientific">Piscinibacter sakaiensis</name>
    <name type="common">Ideonella sakaiensis</name>
    <dbReference type="NCBI Taxonomy" id="1547922"/>
    <lineage>
        <taxon>Bacteria</taxon>
        <taxon>Pseudomonadati</taxon>
        <taxon>Pseudomonadota</taxon>
        <taxon>Betaproteobacteria</taxon>
        <taxon>Burkholderiales</taxon>
        <taxon>Sphaerotilaceae</taxon>
        <taxon>Piscinibacter</taxon>
    </lineage>
</organism>
<reference evidence="1 2" key="2">
    <citation type="journal article" date="2016" name="Science">
        <title>A bacterium that degrades and assimilates poly(ethylene terephthalate).</title>
        <authorList>
            <person name="Yoshida S."/>
            <person name="Hiraga K."/>
            <person name="Takehana T."/>
            <person name="Taniguchi I."/>
            <person name="Yamaji H."/>
            <person name="Maeda Y."/>
            <person name="Toyohara K."/>
            <person name="Miyamoto K."/>
            <person name="Kimura Y."/>
            <person name="Oda K."/>
        </authorList>
    </citation>
    <scope>NUCLEOTIDE SEQUENCE [LARGE SCALE GENOMIC DNA]</scope>
    <source>
        <strain evidence="2">NBRC 110686 / TISTR 2288 / 201-F6</strain>
    </source>
</reference>
<comment type="caution">
    <text evidence="1">The sequence shown here is derived from an EMBL/GenBank/DDBJ whole genome shotgun (WGS) entry which is preliminary data.</text>
</comment>
<reference evidence="2" key="1">
    <citation type="submission" date="2015-07" db="EMBL/GenBank/DDBJ databases">
        <title>Discovery of a poly(ethylene terephthalate assimilation.</title>
        <authorList>
            <person name="Yoshida S."/>
            <person name="Hiraga K."/>
            <person name="Takehana T."/>
            <person name="Taniguchi I."/>
            <person name="Yamaji H."/>
            <person name="Maeda Y."/>
            <person name="Toyohara K."/>
            <person name="Miyamoto K."/>
            <person name="Kimura Y."/>
            <person name="Oda K."/>
        </authorList>
    </citation>
    <scope>NUCLEOTIDE SEQUENCE [LARGE SCALE GENOMIC DNA]</scope>
    <source>
        <strain evidence="2">NBRC 110686 / TISTR 2288 / 201-F6</strain>
    </source>
</reference>
<dbReference type="Proteomes" id="UP000037660">
    <property type="component" value="Unassembled WGS sequence"/>
</dbReference>
<name>A0A0K8NV71_PISS1</name>
<evidence type="ECO:0000313" key="1">
    <source>
        <dbReference type="EMBL" id="GAP33845.1"/>
    </source>
</evidence>
<accession>A0A0K8NV71</accession>
<keyword evidence="2" id="KW-1185">Reference proteome</keyword>
<dbReference type="STRING" id="1547922.ISF6_1100"/>
<gene>
    <name evidence="1" type="ORF">ISF6_1100</name>
</gene>
<sequence length="154" mass="16649">MLQLQAHQLDGFALDAERRFERQLLDAVAERLAGPGDPPVAAARLQALVREGLALAERLGMDSEAHVAQVTMLHAASRCRPLVPDLLSPWAQEALQRPASTPTTRLGWIRARLAAVRDEDGRAAEGAARLPPGSWGRAARRLAEDLAALHEAFA</sequence>
<evidence type="ECO:0000313" key="2">
    <source>
        <dbReference type="Proteomes" id="UP000037660"/>
    </source>
</evidence>
<dbReference type="RefSeq" id="WP_054017996.1">
    <property type="nucleotide sequence ID" value="NZ_BBYR01000002.1"/>
</dbReference>
<proteinExistence type="predicted"/>
<protein>
    <submittedName>
        <fullName evidence="1">Uncharacterized protein</fullName>
    </submittedName>
</protein>
<dbReference type="EMBL" id="BBYR01000002">
    <property type="protein sequence ID" value="GAP33845.1"/>
    <property type="molecule type" value="Genomic_DNA"/>
</dbReference>